<accession>A0A915K9P4</accession>
<protein>
    <submittedName>
        <fullName evidence="2">Uncharacterized protein</fullName>
    </submittedName>
</protein>
<reference evidence="2" key="1">
    <citation type="submission" date="2022-11" db="UniProtKB">
        <authorList>
            <consortium name="WormBaseParasite"/>
        </authorList>
    </citation>
    <scope>IDENTIFICATION</scope>
</reference>
<dbReference type="Proteomes" id="UP000887565">
    <property type="component" value="Unplaced"/>
</dbReference>
<name>A0A915K9P4_ROMCU</name>
<evidence type="ECO:0000313" key="1">
    <source>
        <dbReference type="Proteomes" id="UP000887565"/>
    </source>
</evidence>
<dbReference type="WBParaSite" id="nRc.2.0.1.t35417-RA">
    <property type="protein sequence ID" value="nRc.2.0.1.t35417-RA"/>
    <property type="gene ID" value="nRc.2.0.1.g35417"/>
</dbReference>
<proteinExistence type="predicted"/>
<evidence type="ECO:0000313" key="2">
    <source>
        <dbReference type="WBParaSite" id="nRc.2.0.1.t35417-RA"/>
    </source>
</evidence>
<keyword evidence="1" id="KW-1185">Reference proteome</keyword>
<organism evidence="1 2">
    <name type="scientific">Romanomermis culicivorax</name>
    <name type="common">Nematode worm</name>
    <dbReference type="NCBI Taxonomy" id="13658"/>
    <lineage>
        <taxon>Eukaryota</taxon>
        <taxon>Metazoa</taxon>
        <taxon>Ecdysozoa</taxon>
        <taxon>Nematoda</taxon>
        <taxon>Enoplea</taxon>
        <taxon>Dorylaimia</taxon>
        <taxon>Mermithida</taxon>
        <taxon>Mermithoidea</taxon>
        <taxon>Mermithidae</taxon>
        <taxon>Romanomermis</taxon>
    </lineage>
</organism>
<sequence>MCTLNIA</sequence>